<keyword evidence="1" id="KW-1133">Transmembrane helix</keyword>
<protein>
    <submittedName>
        <fullName evidence="2">Uncharacterized protein</fullName>
    </submittedName>
</protein>
<gene>
    <name evidence="2" type="ORF">ACN42_g9097</name>
</gene>
<organism evidence="2 3">
    <name type="scientific">Penicillium freii</name>
    <dbReference type="NCBI Taxonomy" id="48697"/>
    <lineage>
        <taxon>Eukaryota</taxon>
        <taxon>Fungi</taxon>
        <taxon>Dikarya</taxon>
        <taxon>Ascomycota</taxon>
        <taxon>Pezizomycotina</taxon>
        <taxon>Eurotiomycetes</taxon>
        <taxon>Eurotiomycetidae</taxon>
        <taxon>Eurotiales</taxon>
        <taxon>Aspergillaceae</taxon>
        <taxon>Penicillium</taxon>
    </lineage>
</organism>
<evidence type="ECO:0000313" key="3">
    <source>
        <dbReference type="Proteomes" id="UP000055045"/>
    </source>
</evidence>
<proteinExistence type="predicted"/>
<evidence type="ECO:0000313" key="2">
    <source>
        <dbReference type="EMBL" id="KUM58074.1"/>
    </source>
</evidence>
<evidence type="ECO:0000256" key="1">
    <source>
        <dbReference type="SAM" id="Phobius"/>
    </source>
</evidence>
<dbReference type="Proteomes" id="UP000055045">
    <property type="component" value="Unassembled WGS sequence"/>
</dbReference>
<accession>A0A101MCI0</accession>
<name>A0A101MCI0_PENFR</name>
<comment type="caution">
    <text evidence="2">The sequence shown here is derived from an EMBL/GenBank/DDBJ whole genome shotgun (WGS) entry which is preliminary data.</text>
</comment>
<reference evidence="2 3" key="1">
    <citation type="submission" date="2015-10" db="EMBL/GenBank/DDBJ databases">
        <title>Genome sequencing of Penicillium freii.</title>
        <authorList>
            <person name="Nguyen H.D."/>
            <person name="Visagie C.M."/>
            <person name="Seifert K.A."/>
        </authorList>
    </citation>
    <scope>NUCLEOTIDE SEQUENCE [LARGE SCALE GENOMIC DNA]</scope>
    <source>
        <strain evidence="2 3">DAOM 242723</strain>
    </source>
</reference>
<feature type="transmembrane region" description="Helical" evidence="1">
    <location>
        <begin position="23"/>
        <end position="46"/>
    </location>
</feature>
<dbReference type="AlphaFoldDB" id="A0A101MCI0"/>
<keyword evidence="1" id="KW-0812">Transmembrane</keyword>
<sequence length="110" mass="12696">MISSVNPPFFRPTRIIPSDKYKFISSVLTIIYGHISAIGFLCAVMFKRSFVSKDRAGKTVKVAKKKYDELVKEKMKEKVESPSMGRCVFFIYINADLRFPYVDINSHFKC</sequence>
<keyword evidence="1" id="KW-0472">Membrane</keyword>
<dbReference type="EMBL" id="LLXE01000311">
    <property type="protein sequence ID" value="KUM58074.1"/>
    <property type="molecule type" value="Genomic_DNA"/>
</dbReference>
<keyword evidence="3" id="KW-1185">Reference proteome</keyword>